<organism evidence="2 3">
    <name type="scientific">Porphyra umbilicalis</name>
    <name type="common">Purple laver</name>
    <name type="synonym">Red alga</name>
    <dbReference type="NCBI Taxonomy" id="2786"/>
    <lineage>
        <taxon>Eukaryota</taxon>
        <taxon>Rhodophyta</taxon>
        <taxon>Bangiophyceae</taxon>
        <taxon>Bangiales</taxon>
        <taxon>Bangiaceae</taxon>
        <taxon>Porphyra</taxon>
    </lineage>
</organism>
<evidence type="ECO:0000256" key="1">
    <source>
        <dbReference type="SAM" id="MobiDB-lite"/>
    </source>
</evidence>
<gene>
    <name evidence="2" type="ORF">BU14_0056s0039</name>
</gene>
<keyword evidence="3" id="KW-1185">Reference proteome</keyword>
<sequence>MTGDYLWMSTMSGHDGPSCQRPYLWCTALAWRTSQNGAEVEKSGCKQDGSRCSGRPRTARHATRMTEIYRDGDNKSRPTPLLPHRHLSIVRSPLMVFSPADIAPMVLHITLGITARLLSLAVVPFVAEMGEDGAGDFCAALSSLLREEAGVAPAPYFGGVFEGAECHRITRKLTRVCDLLASGAPGPRADAFRRSCALWAEIVPTPNRAAFIPAPEVDSFERATAAFVDGMAGPFPWLRISPKLHALCCHAPQFPRRFGSLGRYSEQALEALHGQFIRDAERCTAPTFLGSCRAYMQLSALGRAPGADTHNNGPRRKPAAAGARVAKRMDDRRTRPNKLAAGLVVSTDACREKQAADMAAWAEGLAKRATTTIEDYNRRLQRRRSKQAAPMDGHAAEGGAQAGAVVGGSGDVEGRGPDGLLEEADMVFFYGPVGM</sequence>
<proteinExistence type="predicted"/>
<evidence type="ECO:0000313" key="2">
    <source>
        <dbReference type="EMBL" id="OSX80256.1"/>
    </source>
</evidence>
<dbReference type="AlphaFoldDB" id="A0A1X6PHP4"/>
<feature type="region of interest" description="Disordered" evidence="1">
    <location>
        <begin position="305"/>
        <end position="333"/>
    </location>
</feature>
<feature type="region of interest" description="Disordered" evidence="1">
    <location>
        <begin position="382"/>
        <end position="417"/>
    </location>
</feature>
<protein>
    <submittedName>
        <fullName evidence="2">Uncharacterized protein</fullName>
    </submittedName>
</protein>
<evidence type="ECO:0000313" key="3">
    <source>
        <dbReference type="Proteomes" id="UP000218209"/>
    </source>
</evidence>
<dbReference type="EMBL" id="KV918778">
    <property type="protein sequence ID" value="OSX80256.1"/>
    <property type="molecule type" value="Genomic_DNA"/>
</dbReference>
<accession>A0A1X6PHP4</accession>
<reference evidence="2 3" key="1">
    <citation type="submission" date="2017-03" db="EMBL/GenBank/DDBJ databases">
        <title>WGS assembly of Porphyra umbilicalis.</title>
        <authorList>
            <person name="Brawley S.H."/>
            <person name="Blouin N.A."/>
            <person name="Ficko-Blean E."/>
            <person name="Wheeler G.L."/>
            <person name="Lohr M."/>
            <person name="Goodson H.V."/>
            <person name="Jenkins J.W."/>
            <person name="Blaby-Haas C.E."/>
            <person name="Helliwell K.E."/>
            <person name="Chan C."/>
            <person name="Marriage T."/>
            <person name="Bhattacharya D."/>
            <person name="Klein A.S."/>
            <person name="Badis Y."/>
            <person name="Brodie J."/>
            <person name="Cao Y."/>
            <person name="Collen J."/>
            <person name="Dittami S.M."/>
            <person name="Gachon C.M."/>
            <person name="Green B.R."/>
            <person name="Karpowicz S."/>
            <person name="Kim J.W."/>
            <person name="Kudahl U."/>
            <person name="Lin S."/>
            <person name="Michel G."/>
            <person name="Mittag M."/>
            <person name="Olson B.J."/>
            <person name="Pangilinan J."/>
            <person name="Peng Y."/>
            <person name="Qiu H."/>
            <person name="Shu S."/>
            <person name="Singer J.T."/>
            <person name="Smith A.G."/>
            <person name="Sprecher B.N."/>
            <person name="Wagner V."/>
            <person name="Wang W."/>
            <person name="Wang Z.-Y."/>
            <person name="Yan J."/>
            <person name="Yarish C."/>
            <person name="Zoeuner-Riek S."/>
            <person name="Zhuang Y."/>
            <person name="Zou Y."/>
            <person name="Lindquist E.A."/>
            <person name="Grimwood J."/>
            <person name="Barry K."/>
            <person name="Rokhsar D.S."/>
            <person name="Schmutz J."/>
            <person name="Stiller J.W."/>
            <person name="Grossman A.R."/>
            <person name="Prochnik S.E."/>
        </authorList>
    </citation>
    <scope>NUCLEOTIDE SEQUENCE [LARGE SCALE GENOMIC DNA]</scope>
    <source>
        <strain evidence="2">4086291</strain>
    </source>
</reference>
<name>A0A1X6PHP4_PORUM</name>
<dbReference type="Proteomes" id="UP000218209">
    <property type="component" value="Unassembled WGS sequence"/>
</dbReference>